<dbReference type="InterPro" id="IPR045026">
    <property type="entry name" value="LIMYB"/>
</dbReference>
<gene>
    <name evidence="2" type="ORF">B9Z19DRAFT_977975</name>
</gene>
<name>A0A2T6ZWC7_TUBBO</name>
<feature type="region of interest" description="Disordered" evidence="1">
    <location>
        <begin position="109"/>
        <end position="130"/>
    </location>
</feature>
<evidence type="ECO:0000313" key="2">
    <source>
        <dbReference type="EMBL" id="PUU79787.1"/>
    </source>
</evidence>
<dbReference type="AlphaFoldDB" id="A0A2T6ZWC7"/>
<dbReference type="OrthoDB" id="76215at2759"/>
<reference evidence="2 3" key="1">
    <citation type="submission" date="2017-04" db="EMBL/GenBank/DDBJ databases">
        <title>Draft genome sequence of Tuber borchii Vittad., a whitish edible truffle.</title>
        <authorList>
            <consortium name="DOE Joint Genome Institute"/>
            <person name="Murat C."/>
            <person name="Kuo A."/>
            <person name="Barry K.W."/>
            <person name="Clum A."/>
            <person name="Dockter R.B."/>
            <person name="Fauchery L."/>
            <person name="Iotti M."/>
            <person name="Kohler A."/>
            <person name="Labutti K."/>
            <person name="Lindquist E.A."/>
            <person name="Lipzen A."/>
            <person name="Ohm R.A."/>
            <person name="Wang M."/>
            <person name="Grigoriev I.V."/>
            <person name="Zambonelli A."/>
            <person name="Martin F.M."/>
        </authorList>
    </citation>
    <scope>NUCLEOTIDE SEQUENCE [LARGE SCALE GENOMIC DNA]</scope>
    <source>
        <strain evidence="2 3">Tbo3840</strain>
    </source>
</reference>
<proteinExistence type="predicted"/>
<organism evidence="2 3">
    <name type="scientific">Tuber borchii</name>
    <name type="common">White truffle</name>
    <dbReference type="NCBI Taxonomy" id="42251"/>
    <lineage>
        <taxon>Eukaryota</taxon>
        <taxon>Fungi</taxon>
        <taxon>Dikarya</taxon>
        <taxon>Ascomycota</taxon>
        <taxon>Pezizomycotina</taxon>
        <taxon>Pezizomycetes</taxon>
        <taxon>Pezizales</taxon>
        <taxon>Tuberaceae</taxon>
        <taxon>Tuber</taxon>
    </lineage>
</organism>
<dbReference type="Proteomes" id="UP000244722">
    <property type="component" value="Unassembled WGS sequence"/>
</dbReference>
<accession>A0A2T6ZWC7</accession>
<comment type="caution">
    <text evidence="2">The sequence shown here is derived from an EMBL/GenBank/DDBJ whole genome shotgun (WGS) entry which is preliminary data.</text>
</comment>
<keyword evidence="3" id="KW-1185">Reference proteome</keyword>
<evidence type="ECO:0000313" key="3">
    <source>
        <dbReference type="Proteomes" id="UP000244722"/>
    </source>
</evidence>
<evidence type="ECO:0008006" key="4">
    <source>
        <dbReference type="Google" id="ProtNLM"/>
    </source>
</evidence>
<feature type="non-terminal residue" evidence="2">
    <location>
        <position position="1"/>
    </location>
</feature>
<sequence length="130" mass="14204">KENSGFEWDGERGLPTAGEGVWDKYITKHPKVAKIRPKALSFYTVMNQICSGHTANGHYASTMMEAIIEGVEQQTGSDYSGGRDTPHDVDFMFRGEGGGESSEIEMKIMSGGSIQGKGKGKRISEEKLEN</sequence>
<dbReference type="PANTHER" id="PTHR47584">
    <property type="match status" value="1"/>
</dbReference>
<dbReference type="EMBL" id="NESQ01000082">
    <property type="protein sequence ID" value="PUU79787.1"/>
    <property type="molecule type" value="Genomic_DNA"/>
</dbReference>
<protein>
    <recommendedName>
        <fullName evidence="4">Myb/SANT-like domain-containing protein</fullName>
    </recommendedName>
</protein>
<dbReference type="PANTHER" id="PTHR47584:SF14">
    <property type="entry name" value="L10-INTERACTING MYB DOMAIN-CONTAINING PROTEIN-LIKE"/>
    <property type="match status" value="1"/>
</dbReference>
<evidence type="ECO:0000256" key="1">
    <source>
        <dbReference type="SAM" id="MobiDB-lite"/>
    </source>
</evidence>